<protein>
    <submittedName>
        <fullName evidence="2">Uncharacterized protein</fullName>
    </submittedName>
</protein>
<evidence type="ECO:0000256" key="1">
    <source>
        <dbReference type="SAM" id="MobiDB-lite"/>
    </source>
</evidence>
<feature type="region of interest" description="Disordered" evidence="1">
    <location>
        <begin position="1"/>
        <end position="31"/>
    </location>
</feature>
<name>A0A4P6XPI9_9ASCO</name>
<dbReference type="Proteomes" id="UP000292447">
    <property type="component" value="Chromosome II"/>
</dbReference>
<accession>A0A4P6XPI9</accession>
<organism evidence="2 3">
    <name type="scientific">Metschnikowia aff. pulcherrima</name>
    <dbReference type="NCBI Taxonomy" id="2163413"/>
    <lineage>
        <taxon>Eukaryota</taxon>
        <taxon>Fungi</taxon>
        <taxon>Dikarya</taxon>
        <taxon>Ascomycota</taxon>
        <taxon>Saccharomycotina</taxon>
        <taxon>Pichiomycetes</taxon>
        <taxon>Metschnikowiaceae</taxon>
        <taxon>Metschnikowia</taxon>
    </lineage>
</organism>
<evidence type="ECO:0000313" key="3">
    <source>
        <dbReference type="Proteomes" id="UP000292447"/>
    </source>
</evidence>
<dbReference type="EMBL" id="CP034457">
    <property type="protein sequence ID" value="QBM87741.1"/>
    <property type="molecule type" value="Genomic_DNA"/>
</dbReference>
<sequence>MASKHRLTLSGIEDDEDLRERRVRTRKAREKPPVKLSFLEDEDLEAPIMLHKKVKHVENKVNHVTEPEHDDGKSIPGFGPILEHKNAISAESDDMPTIIESDQLILESLADSIPEVAAKCRVLVRTYEALELHHLFLTTEENCRFRLFLYAAAFGHTLFWPKDQVLTSVLRRLLTTSSVVSVLELNGIKVGDGAESMRDIMATEKKLTPTQTITLDSLEYLDFPIVKYCDAIDVPKRVLRLLPGE</sequence>
<evidence type="ECO:0000313" key="2">
    <source>
        <dbReference type="EMBL" id="QBM87741.1"/>
    </source>
</evidence>
<reference evidence="3" key="1">
    <citation type="submission" date="2019-03" db="EMBL/GenBank/DDBJ databases">
        <title>Snf2 controls pulcherriminic acid biosynthesis and connects pigmentation and antifungal activity of the yeast Metschnikowia pulcherrima.</title>
        <authorList>
            <person name="Gore-Lloyd D."/>
            <person name="Sumann I."/>
            <person name="Brachmann A.O."/>
            <person name="Schneeberger K."/>
            <person name="Ortiz-Merino R.A."/>
            <person name="Moreno-Beltran M."/>
            <person name="Schlaefli M."/>
            <person name="Kirner P."/>
            <person name="Santos Kron A."/>
            <person name="Wolfe K.H."/>
            <person name="Piel J."/>
            <person name="Ahrens C.H."/>
            <person name="Henk D."/>
            <person name="Freimoser F.M."/>
        </authorList>
    </citation>
    <scope>NUCLEOTIDE SEQUENCE [LARGE SCALE GENOMIC DNA]</scope>
    <source>
        <strain evidence="3">APC 1.2</strain>
    </source>
</reference>
<proteinExistence type="predicted"/>
<dbReference type="AlphaFoldDB" id="A0A4P6XPI9"/>
<keyword evidence="3" id="KW-1185">Reference proteome</keyword>
<gene>
    <name evidence="2" type="ORF">METSCH_B09520</name>
</gene>